<dbReference type="EnsemblMetazoa" id="CLYHEMT025673.1">
    <property type="protein sequence ID" value="CLYHEMP025673.1"/>
    <property type="gene ID" value="CLYHEMG025673"/>
</dbReference>
<keyword evidence="2" id="KW-1185">Reference proteome</keyword>
<accession>A0A7M5XLU1</accession>
<reference evidence="1" key="1">
    <citation type="submission" date="2021-01" db="UniProtKB">
        <authorList>
            <consortium name="EnsemblMetazoa"/>
        </authorList>
    </citation>
    <scope>IDENTIFICATION</scope>
</reference>
<dbReference type="OrthoDB" id="410381at2759"/>
<sequence length="155" mass="18007">TYMINKEIEKLFTKAKRQESTLRHTHSSCPTDKLYDHFKSHFNPEDPSIDFTPDEMIENIPLFVKDLQDISEFTDINDTPPSIDEIHAHIQKLKNNKASNDIEPELLKRCIHPILLEVIHRITNNLWSGHDLPISWGQSLLRTLWKGKGSKKDPS</sequence>
<organism evidence="1 2">
    <name type="scientific">Clytia hemisphaerica</name>
    <dbReference type="NCBI Taxonomy" id="252671"/>
    <lineage>
        <taxon>Eukaryota</taxon>
        <taxon>Metazoa</taxon>
        <taxon>Cnidaria</taxon>
        <taxon>Hydrozoa</taxon>
        <taxon>Hydroidolina</taxon>
        <taxon>Leptothecata</taxon>
        <taxon>Obeliida</taxon>
        <taxon>Clytiidae</taxon>
        <taxon>Clytia</taxon>
    </lineage>
</organism>
<dbReference type="AlphaFoldDB" id="A0A7M5XLU1"/>
<protein>
    <submittedName>
        <fullName evidence="1">Uncharacterized protein</fullName>
    </submittedName>
</protein>
<evidence type="ECO:0000313" key="1">
    <source>
        <dbReference type="EnsemblMetazoa" id="CLYHEMP025673.1"/>
    </source>
</evidence>
<dbReference type="Proteomes" id="UP000594262">
    <property type="component" value="Unplaced"/>
</dbReference>
<proteinExistence type="predicted"/>
<name>A0A7M5XLU1_9CNID</name>
<evidence type="ECO:0000313" key="2">
    <source>
        <dbReference type="Proteomes" id="UP000594262"/>
    </source>
</evidence>